<dbReference type="PROSITE" id="PS50097">
    <property type="entry name" value="BTB"/>
    <property type="match status" value="1"/>
</dbReference>
<dbReference type="InterPro" id="IPR044282">
    <property type="entry name" value="ABAP1/ARIA"/>
</dbReference>
<feature type="repeat" description="ARM" evidence="2">
    <location>
        <begin position="182"/>
        <end position="217"/>
    </location>
</feature>
<evidence type="ECO:0000256" key="1">
    <source>
        <dbReference type="ARBA" id="ARBA00004906"/>
    </source>
</evidence>
<dbReference type="InterPro" id="IPR011989">
    <property type="entry name" value="ARM-like"/>
</dbReference>
<sequence length="716" mass="78275">MCSGENNKPNGERKGHKRKHSESGLASSQQLKDADSIKAEASHWVPALRTAVERGDRPAMREAAQAIANLAKIEEHVEIVVAEGAIDAIVSLLSLPAVDGEGSNDDIEREACLAVGLLAIKPEHQKRIADGNALPGLVALLKRRATEGQSGGIGGVARRAADAITNLAHENVQIKNRVRTEGGIPPLVALLESVDPKVQRAAAGALRTLAFKNEDNKNQIVQCNALPMLIFMLKSEDTLIHYEAVGVIGNLVHSSKHIKEKVLEYGALQPVVGLLESSCHESQREAALLLGQFATITEPDYKVKIAQRGAVVPLINMLNSVDGSREMSAFALGRLAQNADNQAGIAQLGGLKPLLNLLDSKNGSLQHNAAFALYGLADNEDNVANIIKEGGVQRLMDGDLIVQASKDCVQKTLKRLEEKVTGKILNQLLYMLHTSPEETTRQYIATALAHLCNDKDRHMLFTDKDPNGALETLLQMVTYDKAPQQKEAALALFSLLKKASQTSPVDLAPVAPHRAEKAVYLGQEYVNNETLSDVTFIVDGQPFYAHRIMLLASSDTFRAMFAGGYKEREAQHIEIPNISRPVFEAMMRCIYTGTVEVTSDIAQDLLRAADQYLLEILKPLCENAIAQDLTVENVAHFFSLAETFHAPQLMNMCIQFALEHYEKIVEARDVSYYTALMQRMRPQLKDNFVKLGETPPDLSELNKSAANTPPPAAQQR</sequence>
<dbReference type="Gene3D" id="3.30.710.10">
    <property type="entry name" value="Potassium Channel Kv1.1, Chain A"/>
    <property type="match status" value="1"/>
</dbReference>
<dbReference type="InterPro" id="IPR000225">
    <property type="entry name" value="Armadillo"/>
</dbReference>
<proteinExistence type="predicted"/>
<evidence type="ECO:0000259" key="4">
    <source>
        <dbReference type="PROSITE" id="PS50097"/>
    </source>
</evidence>
<feature type="repeat" description="ARM" evidence="2">
    <location>
        <begin position="349"/>
        <end position="391"/>
    </location>
</feature>
<dbReference type="PANTHER" id="PTHR46710">
    <property type="entry name" value="ARM REPEAT PROTEIN INTERACTING WITH ABF2"/>
    <property type="match status" value="1"/>
</dbReference>
<dbReference type="SUPFAM" id="SSF54695">
    <property type="entry name" value="POZ domain"/>
    <property type="match status" value="1"/>
</dbReference>
<name>A0A7S0R8N4_9CHLO</name>
<dbReference type="Pfam" id="PF00651">
    <property type="entry name" value="BTB"/>
    <property type="match status" value="1"/>
</dbReference>
<feature type="region of interest" description="Disordered" evidence="3">
    <location>
        <begin position="694"/>
        <end position="716"/>
    </location>
</feature>
<dbReference type="SMART" id="SM00225">
    <property type="entry name" value="BTB"/>
    <property type="match status" value="1"/>
</dbReference>
<dbReference type="InterPro" id="IPR016024">
    <property type="entry name" value="ARM-type_fold"/>
</dbReference>
<dbReference type="Gene3D" id="1.25.10.10">
    <property type="entry name" value="Leucine-rich Repeat Variant"/>
    <property type="match status" value="4"/>
</dbReference>
<gene>
    <name evidence="5" type="ORF">POBO1169_LOCUS10352</name>
</gene>
<dbReference type="Pfam" id="PF00514">
    <property type="entry name" value="Arm"/>
    <property type="match status" value="2"/>
</dbReference>
<comment type="pathway">
    <text evidence="1">Protein modification; protein ubiquitination.</text>
</comment>
<dbReference type="PANTHER" id="PTHR46710:SF1">
    <property type="entry name" value="ARM REPEAT PROTEIN INTERACTING WITH ABF2"/>
    <property type="match status" value="1"/>
</dbReference>
<dbReference type="AlphaFoldDB" id="A0A7S0R8N4"/>
<dbReference type="SUPFAM" id="SSF48371">
    <property type="entry name" value="ARM repeat"/>
    <property type="match status" value="2"/>
</dbReference>
<accession>A0A7S0R8N4</accession>
<evidence type="ECO:0000256" key="2">
    <source>
        <dbReference type="PROSITE-ProRule" id="PRU00259"/>
    </source>
</evidence>
<dbReference type="InterPro" id="IPR011333">
    <property type="entry name" value="SKP1/BTB/POZ_sf"/>
</dbReference>
<dbReference type="PROSITE" id="PS50176">
    <property type="entry name" value="ARM_REPEAT"/>
    <property type="match status" value="2"/>
</dbReference>
<feature type="domain" description="BTB" evidence="4">
    <location>
        <begin position="532"/>
        <end position="599"/>
    </location>
</feature>
<organism evidence="5">
    <name type="scientific">Pyramimonas obovata</name>
    <dbReference type="NCBI Taxonomy" id="1411642"/>
    <lineage>
        <taxon>Eukaryota</taxon>
        <taxon>Viridiplantae</taxon>
        <taxon>Chlorophyta</taxon>
        <taxon>Pyramimonadophyceae</taxon>
        <taxon>Pyramimonadales</taxon>
        <taxon>Pyramimonadaceae</taxon>
        <taxon>Pyramimonas</taxon>
        <taxon>Pyramimonas incertae sedis</taxon>
    </lineage>
</organism>
<protein>
    <recommendedName>
        <fullName evidence="4">BTB domain-containing protein</fullName>
    </recommendedName>
</protein>
<dbReference type="InterPro" id="IPR000210">
    <property type="entry name" value="BTB/POZ_dom"/>
</dbReference>
<evidence type="ECO:0000313" key="5">
    <source>
        <dbReference type="EMBL" id="CAD8670222.1"/>
    </source>
</evidence>
<dbReference type="EMBL" id="HBFA01020204">
    <property type="protein sequence ID" value="CAD8670222.1"/>
    <property type="molecule type" value="Transcribed_RNA"/>
</dbReference>
<reference evidence="5" key="1">
    <citation type="submission" date="2021-01" db="EMBL/GenBank/DDBJ databases">
        <authorList>
            <person name="Corre E."/>
            <person name="Pelletier E."/>
            <person name="Niang G."/>
            <person name="Scheremetjew M."/>
            <person name="Finn R."/>
            <person name="Kale V."/>
            <person name="Holt S."/>
            <person name="Cochrane G."/>
            <person name="Meng A."/>
            <person name="Brown T."/>
            <person name="Cohen L."/>
        </authorList>
    </citation>
    <scope>NUCLEOTIDE SEQUENCE</scope>
    <source>
        <strain evidence="5">CCMP722</strain>
    </source>
</reference>
<dbReference type="SMART" id="SM00185">
    <property type="entry name" value="ARM"/>
    <property type="match status" value="7"/>
</dbReference>
<evidence type="ECO:0000256" key="3">
    <source>
        <dbReference type="SAM" id="MobiDB-lite"/>
    </source>
</evidence>
<feature type="region of interest" description="Disordered" evidence="3">
    <location>
        <begin position="1"/>
        <end position="36"/>
    </location>
</feature>